<organism evidence="4 5">
    <name type="scientific">Paucilactobacillus oligofermentans DSM 15707 = LMG 22743</name>
    <dbReference type="NCBI Taxonomy" id="1423778"/>
    <lineage>
        <taxon>Bacteria</taxon>
        <taxon>Bacillati</taxon>
        <taxon>Bacillota</taxon>
        <taxon>Bacilli</taxon>
        <taxon>Lactobacillales</taxon>
        <taxon>Lactobacillaceae</taxon>
        <taxon>Paucilactobacillus</taxon>
    </lineage>
</organism>
<gene>
    <name evidence="4" type="ORF">FC70_GL000291</name>
</gene>
<evidence type="ECO:0000259" key="2">
    <source>
        <dbReference type="Pfam" id="PF01205"/>
    </source>
</evidence>
<dbReference type="GO" id="GO:0005737">
    <property type="term" value="C:cytoplasm"/>
    <property type="evidence" value="ECO:0007669"/>
    <property type="project" value="TreeGrafter"/>
</dbReference>
<feature type="domain" description="UPF0029" evidence="3">
    <location>
        <begin position="140"/>
        <end position="194"/>
    </location>
</feature>
<dbReference type="EMBL" id="AZFE01000003">
    <property type="protein sequence ID" value="KRL57820.1"/>
    <property type="molecule type" value="Genomic_DNA"/>
</dbReference>
<dbReference type="InterPro" id="IPR015796">
    <property type="entry name" value="Impact_YigZ-like"/>
</dbReference>
<dbReference type="Pfam" id="PF01205">
    <property type="entry name" value="Impact_N"/>
    <property type="match status" value="1"/>
</dbReference>
<reference evidence="4 5" key="1">
    <citation type="journal article" date="2015" name="Genome Announc.">
        <title>Expanding the biotechnology potential of lactobacilli through comparative genomics of 213 strains and associated genera.</title>
        <authorList>
            <person name="Sun Z."/>
            <person name="Harris H.M."/>
            <person name="McCann A."/>
            <person name="Guo C."/>
            <person name="Argimon S."/>
            <person name="Zhang W."/>
            <person name="Yang X."/>
            <person name="Jeffery I.B."/>
            <person name="Cooney J.C."/>
            <person name="Kagawa T.F."/>
            <person name="Liu W."/>
            <person name="Song Y."/>
            <person name="Salvetti E."/>
            <person name="Wrobel A."/>
            <person name="Rasinkangas P."/>
            <person name="Parkhill J."/>
            <person name="Rea M.C."/>
            <person name="O'Sullivan O."/>
            <person name="Ritari J."/>
            <person name="Douillard F.P."/>
            <person name="Paul Ross R."/>
            <person name="Yang R."/>
            <person name="Briner A.E."/>
            <person name="Felis G.E."/>
            <person name="de Vos W.M."/>
            <person name="Barrangou R."/>
            <person name="Klaenhammer T.R."/>
            <person name="Caufield P.W."/>
            <person name="Cui Y."/>
            <person name="Zhang H."/>
            <person name="O'Toole P.W."/>
        </authorList>
    </citation>
    <scope>NUCLEOTIDE SEQUENCE [LARGE SCALE GENOMIC DNA]</scope>
    <source>
        <strain evidence="4 5">DSM 15707</strain>
    </source>
</reference>
<evidence type="ECO:0008006" key="6">
    <source>
        <dbReference type="Google" id="ProtNLM"/>
    </source>
</evidence>
<dbReference type="Pfam" id="PF09186">
    <property type="entry name" value="DUF1949"/>
    <property type="match status" value="1"/>
</dbReference>
<dbReference type="NCBIfam" id="TIGR00257">
    <property type="entry name" value="IMPACT_YIGZ"/>
    <property type="match status" value="1"/>
</dbReference>
<dbReference type="KEGG" id="lol:LACOL_1402"/>
<dbReference type="OrthoDB" id="9813771at2"/>
<dbReference type="STRING" id="1423778.FC70_GL000291"/>
<dbReference type="AlphaFoldDB" id="A0A0R1RM05"/>
<name>A0A0R1RM05_9LACO</name>
<dbReference type="Gene3D" id="3.30.230.30">
    <property type="entry name" value="Impact, N-terminal domain"/>
    <property type="match status" value="1"/>
</dbReference>
<dbReference type="PATRIC" id="fig|1423778.4.peg.310"/>
<dbReference type="InterPro" id="IPR020568">
    <property type="entry name" value="Ribosomal_Su5_D2-typ_SF"/>
</dbReference>
<evidence type="ECO:0000313" key="4">
    <source>
        <dbReference type="EMBL" id="KRL57820.1"/>
    </source>
</evidence>
<dbReference type="PROSITE" id="PS00910">
    <property type="entry name" value="UPF0029"/>
    <property type="match status" value="1"/>
</dbReference>
<sequence>MSDLYLTVANHHTFEQEIKKSRFICSIAKVHSENEAKEFIQSIQNKYSKANHHCYAYTIGEHSEIKRESDNGEPSGTAGLPILNTLEKEQLHDVIAVVTRYFGGIKLGAGGLIRAYGGTTSLAINEVGLAQRITQQQLIIQVNYSNHEKLKYYLSQNNLVITNEVFVTDVTVTVPVDVNFLELAIDQLTNQFNDSLTISIGSLQYNEIPYSK</sequence>
<dbReference type="GO" id="GO:0006446">
    <property type="term" value="P:regulation of translational initiation"/>
    <property type="evidence" value="ECO:0007669"/>
    <property type="project" value="TreeGrafter"/>
</dbReference>
<dbReference type="SUPFAM" id="SSF54980">
    <property type="entry name" value="EF-G C-terminal domain-like"/>
    <property type="match status" value="1"/>
</dbReference>
<dbReference type="PANTHER" id="PTHR16301:SF20">
    <property type="entry name" value="IMPACT FAMILY MEMBER YIGZ"/>
    <property type="match status" value="1"/>
</dbReference>
<dbReference type="PANTHER" id="PTHR16301">
    <property type="entry name" value="IMPACT-RELATED"/>
    <property type="match status" value="1"/>
</dbReference>
<feature type="domain" description="Impact N-terminal" evidence="2">
    <location>
        <begin position="19"/>
        <end position="123"/>
    </location>
</feature>
<dbReference type="RefSeq" id="WP_057889247.1">
    <property type="nucleotide sequence ID" value="NZ_AZFE01000003.1"/>
</dbReference>
<dbReference type="InterPro" id="IPR036956">
    <property type="entry name" value="Impact_N_sf"/>
</dbReference>
<protein>
    <recommendedName>
        <fullName evidence="6">YigZ family protein</fullName>
    </recommendedName>
</protein>
<dbReference type="InterPro" id="IPR015269">
    <property type="entry name" value="UPF0029_Impact_C"/>
</dbReference>
<dbReference type="InterPro" id="IPR020569">
    <property type="entry name" value="UPF0029_Impact_CS"/>
</dbReference>
<dbReference type="Proteomes" id="UP000051697">
    <property type="component" value="Unassembled WGS sequence"/>
</dbReference>
<proteinExistence type="inferred from homology"/>
<comment type="caution">
    <text evidence="4">The sequence shown here is derived from an EMBL/GenBank/DDBJ whole genome shotgun (WGS) entry which is preliminary data.</text>
</comment>
<comment type="similarity">
    <text evidence="1">Belongs to the IMPACT family.</text>
</comment>
<dbReference type="SUPFAM" id="SSF54211">
    <property type="entry name" value="Ribosomal protein S5 domain 2-like"/>
    <property type="match status" value="1"/>
</dbReference>
<dbReference type="InterPro" id="IPR023582">
    <property type="entry name" value="Impact"/>
</dbReference>
<accession>A0A0R1RM05</accession>
<evidence type="ECO:0000259" key="3">
    <source>
        <dbReference type="Pfam" id="PF09186"/>
    </source>
</evidence>
<dbReference type="InterPro" id="IPR035647">
    <property type="entry name" value="EFG_III/V"/>
</dbReference>
<keyword evidence="5" id="KW-1185">Reference proteome</keyword>
<evidence type="ECO:0000313" key="5">
    <source>
        <dbReference type="Proteomes" id="UP000051697"/>
    </source>
</evidence>
<dbReference type="InterPro" id="IPR001498">
    <property type="entry name" value="Impact_N"/>
</dbReference>
<evidence type="ECO:0000256" key="1">
    <source>
        <dbReference type="ARBA" id="ARBA00007665"/>
    </source>
</evidence>